<organism evidence="6 7">
    <name type="scientific">Patella caerulea</name>
    <name type="common">Rayed Mediterranean limpet</name>
    <dbReference type="NCBI Taxonomy" id="87958"/>
    <lineage>
        <taxon>Eukaryota</taxon>
        <taxon>Metazoa</taxon>
        <taxon>Spiralia</taxon>
        <taxon>Lophotrochozoa</taxon>
        <taxon>Mollusca</taxon>
        <taxon>Gastropoda</taxon>
        <taxon>Patellogastropoda</taxon>
        <taxon>Patelloidea</taxon>
        <taxon>Patellidae</taxon>
        <taxon>Patella</taxon>
    </lineage>
</organism>
<evidence type="ECO:0000256" key="1">
    <source>
        <dbReference type="ARBA" id="ARBA00004555"/>
    </source>
</evidence>
<keyword evidence="3" id="KW-0333">Golgi apparatus</keyword>
<keyword evidence="7" id="KW-1185">Reference proteome</keyword>
<dbReference type="PANTHER" id="PTHR23276">
    <property type="entry name" value="PROTEIN PRRC1"/>
    <property type="match status" value="1"/>
</dbReference>
<sequence length="338" mass="36849">MMEETSSDEQPEMVTREEVEQAEKEANAQSPPGGRTSLPAPKPLPSFLPDSNTTNTPSRSMQSGLSRQESAYTQSENKSRVASLHTDDCKKAHIDDGSMSSTYQTGSLLSWISGNSLVSKVVEKTKSSVESVITTLDPGMKEVIRTGGDINIVVTSCKDTKVGAVREAFQQVFGLATVTGLESESGTAAQPVGYTAGLKGAEERIQHLRRSSTISDEQVSVSIEGFIVELLPDKWYEMSCIVLQDPVNRVDLQTFSQPTPIPTQYIHSAQDQTPSDYPLRWAGLSVSIGQVIEQANPHIGHVDWQKALVGVDRRESLVLALRSMAYLYSQKLPTSMIS</sequence>
<evidence type="ECO:0000256" key="4">
    <source>
        <dbReference type="SAM" id="MobiDB-lite"/>
    </source>
</evidence>
<dbReference type="InterPro" id="IPR029001">
    <property type="entry name" value="ITPase-like_fam"/>
</dbReference>
<evidence type="ECO:0000313" key="7">
    <source>
        <dbReference type="Proteomes" id="UP001347796"/>
    </source>
</evidence>
<dbReference type="PANTHER" id="PTHR23276:SF2">
    <property type="entry name" value="PROTEIN PRRC1"/>
    <property type="match status" value="1"/>
</dbReference>
<evidence type="ECO:0000256" key="2">
    <source>
        <dbReference type="ARBA" id="ARBA00010298"/>
    </source>
</evidence>
<accession>A0AAN8JKQ5</accession>
<dbReference type="InterPro" id="IPR026533">
    <property type="entry name" value="NTPase/PRRC1"/>
</dbReference>
<feature type="compositionally biased region" description="Basic and acidic residues" evidence="4">
    <location>
        <begin position="14"/>
        <end position="26"/>
    </location>
</feature>
<comment type="caution">
    <text evidence="6">The sequence shown here is derived from an EMBL/GenBank/DDBJ whole genome shotgun (WGS) entry which is preliminary data.</text>
</comment>
<evidence type="ECO:0000259" key="5">
    <source>
        <dbReference type="Pfam" id="PF01931"/>
    </source>
</evidence>
<dbReference type="GO" id="GO:0034237">
    <property type="term" value="F:protein kinase A regulatory subunit binding"/>
    <property type="evidence" value="ECO:0007669"/>
    <property type="project" value="TreeGrafter"/>
</dbReference>
<dbReference type="Pfam" id="PF01931">
    <property type="entry name" value="NTPase_I-T"/>
    <property type="match status" value="1"/>
</dbReference>
<evidence type="ECO:0000313" key="6">
    <source>
        <dbReference type="EMBL" id="KAK6179597.1"/>
    </source>
</evidence>
<name>A0AAN8JKQ5_PATCE</name>
<feature type="region of interest" description="Disordered" evidence="4">
    <location>
        <begin position="1"/>
        <end position="84"/>
    </location>
</feature>
<dbReference type="InterPro" id="IPR026534">
    <property type="entry name" value="PRRC1"/>
</dbReference>
<dbReference type="AlphaFoldDB" id="A0AAN8JKQ5"/>
<dbReference type="Gene3D" id="3.90.950.10">
    <property type="match status" value="1"/>
</dbReference>
<comment type="similarity">
    <text evidence="2">Belongs to the PRRC1 family.</text>
</comment>
<feature type="domain" description="Non-canonical purine NTP phosphatase/PRRC1" evidence="5">
    <location>
        <begin position="159"/>
        <end position="268"/>
    </location>
</feature>
<evidence type="ECO:0000256" key="3">
    <source>
        <dbReference type="ARBA" id="ARBA00023034"/>
    </source>
</evidence>
<protein>
    <recommendedName>
        <fullName evidence="5">Non-canonical purine NTP phosphatase/PRRC1 domain-containing protein</fullName>
    </recommendedName>
</protein>
<dbReference type="SUPFAM" id="SSF52972">
    <property type="entry name" value="ITPase-like"/>
    <property type="match status" value="1"/>
</dbReference>
<gene>
    <name evidence="6" type="ORF">SNE40_011918</name>
</gene>
<feature type="compositionally biased region" description="Acidic residues" evidence="4">
    <location>
        <begin position="1"/>
        <end position="11"/>
    </location>
</feature>
<comment type="subcellular location">
    <subcellularLocation>
        <location evidence="1">Golgi apparatus</location>
    </subcellularLocation>
</comment>
<feature type="compositionally biased region" description="Polar residues" evidence="4">
    <location>
        <begin position="49"/>
        <end position="76"/>
    </location>
</feature>
<dbReference type="GO" id="GO:0005794">
    <property type="term" value="C:Golgi apparatus"/>
    <property type="evidence" value="ECO:0007669"/>
    <property type="project" value="UniProtKB-SubCell"/>
</dbReference>
<reference evidence="6 7" key="1">
    <citation type="submission" date="2024-01" db="EMBL/GenBank/DDBJ databases">
        <title>The genome of the rayed Mediterranean limpet Patella caerulea (Linnaeus, 1758).</title>
        <authorList>
            <person name="Anh-Thu Weber A."/>
            <person name="Halstead-Nussloch G."/>
        </authorList>
    </citation>
    <scope>NUCLEOTIDE SEQUENCE [LARGE SCALE GENOMIC DNA]</scope>
    <source>
        <strain evidence="6">AATW-2023a</strain>
        <tissue evidence="6">Whole specimen</tissue>
    </source>
</reference>
<dbReference type="FunFam" id="3.90.950.10:FF:000017">
    <property type="entry name" value="Protein PRRC1-B"/>
    <property type="match status" value="1"/>
</dbReference>
<dbReference type="Proteomes" id="UP001347796">
    <property type="component" value="Unassembled WGS sequence"/>
</dbReference>
<dbReference type="EMBL" id="JAZGQO010000008">
    <property type="protein sequence ID" value="KAK6179597.1"/>
    <property type="molecule type" value="Genomic_DNA"/>
</dbReference>
<proteinExistence type="inferred from homology"/>